<evidence type="ECO:0000256" key="2">
    <source>
        <dbReference type="SAM" id="MobiDB-lite"/>
    </source>
</evidence>
<comment type="caution">
    <text evidence="6">The sequence shown here is derived from an EMBL/GenBank/DDBJ whole genome shotgun (WGS) entry which is preliminary data.</text>
</comment>
<evidence type="ECO:0000313" key="6">
    <source>
        <dbReference type="EMBL" id="CAG5033974.1"/>
    </source>
</evidence>
<dbReference type="PROSITE" id="PS50853">
    <property type="entry name" value="FN3"/>
    <property type="match status" value="1"/>
</dbReference>
<dbReference type="PANTHER" id="PTHR46708">
    <property type="entry name" value="TENASCIN"/>
    <property type="match status" value="1"/>
</dbReference>
<keyword evidence="1" id="KW-0677">Repeat</keyword>
<protein>
    <submittedName>
        <fullName evidence="6">(apollo) hypothetical protein</fullName>
    </submittedName>
</protein>
<keyword evidence="4" id="KW-0732">Signal</keyword>
<name>A0A8S3XN65_PARAO</name>
<sequence>MWNVFFVLLIITIIVTDKPGIALTGQPHTNTEEVVTVKEPLTPYIFQVRAYIPTSSKKNVASDMSESVICQGQGVPVKISKVEDGVLVSWREFAEENPGVVEWILQYKADNSTQEHNVTLPGEVTNYTLPSGGEAAWVRLLGSRVARWPAQELSLLPWSSARAQPRPGAYATHTHSLTHSLLNQTTGKPCGRWSAQELSLLPWRAARARSPDAYAARSHSLTHSLLNQTTGKPCGRWSAQELSLLPWRAARARSPDAYAARTHSLTHSLLNQTTGRPCGRWSAQELSLLPWSAARARSPGAYAAHTHSHTLLTEPNNWAAARCAGRRRSCRCCPGAPRVHSAGAYAAHTLFLTHSLLNQTTDNPARAAPVRTQPTLFLTHSLLTQTTGKPRARSPGAYAAHTHSLTHSLLNQTTDKPRGRWSAQELSLLPWSATRARSPGAYAVHTHSLTHFLLNQTTGKPRGRWSAQELSLLPWSAARAVLVRTQTTLTRRRRLRRDVTAVPQDVNVSDVGVHGFTVKWRCDEADSSPEMYSFRVCVKKVEGTEECQESYKSSATLEGLEPGSEYEVRVQALVQGRFLGGAFSDPIRVTTQPEGQWRVGDLSYTFVNSSAVRVRWSGQAARYTVRHSARLRLPVEQWPALATTDTSVLITGIEPTEQTYVMVTGYEPLGHSRILTIPAQVKDLDAQELRYAYTQGGVRVWWRGAGRRAVRFAQNITRPLEHWRSVNVTQPSVQLNDLDPTLPVYVMVTLPGLGKSNQVLTIPPRPVDNYNLYLSLGVGAVVFVLCAMSIAVAFFWRRYKKAGLPVRTRRRNQSANEGTDGEGSEMKALCAGAGARLANGACGEPLLNGHARHAHSKTPNGKLKKDRLYEAFDVSRNDHDTTTETVLDDSTSTFNFLDTSRRPEFESRPDLTANNSFQKLPDDNMNSELNRGTEFHLDNSKIQPTLQPNG</sequence>
<feature type="chain" id="PRO_5035787256" evidence="4">
    <location>
        <begin position="23"/>
        <end position="950"/>
    </location>
</feature>
<accession>A0A8S3XN65</accession>
<keyword evidence="3" id="KW-0812">Transmembrane</keyword>
<dbReference type="EMBL" id="CAJQZP010001262">
    <property type="protein sequence ID" value="CAG5033974.1"/>
    <property type="molecule type" value="Genomic_DNA"/>
</dbReference>
<feature type="compositionally biased region" description="Polar residues" evidence="2">
    <location>
        <begin position="912"/>
        <end position="930"/>
    </location>
</feature>
<feature type="signal peptide" evidence="4">
    <location>
        <begin position="1"/>
        <end position="22"/>
    </location>
</feature>
<dbReference type="CDD" id="cd00063">
    <property type="entry name" value="FN3"/>
    <property type="match status" value="1"/>
</dbReference>
<dbReference type="PANTHER" id="PTHR46708:SF2">
    <property type="entry name" value="FIBRONECTIN TYPE-III DOMAIN-CONTAINING PROTEIN"/>
    <property type="match status" value="1"/>
</dbReference>
<evidence type="ECO:0000256" key="1">
    <source>
        <dbReference type="ARBA" id="ARBA00022737"/>
    </source>
</evidence>
<feature type="transmembrane region" description="Helical" evidence="3">
    <location>
        <begin position="772"/>
        <end position="796"/>
    </location>
</feature>
<feature type="domain" description="Fibronectin type-III" evidence="5">
    <location>
        <begin position="502"/>
        <end position="594"/>
    </location>
</feature>
<evidence type="ECO:0000259" key="5">
    <source>
        <dbReference type="PROSITE" id="PS50853"/>
    </source>
</evidence>
<dbReference type="OrthoDB" id="438268at2759"/>
<dbReference type="Proteomes" id="UP000691718">
    <property type="component" value="Unassembled WGS sequence"/>
</dbReference>
<keyword evidence="3" id="KW-1133">Transmembrane helix</keyword>
<evidence type="ECO:0000256" key="4">
    <source>
        <dbReference type="SAM" id="SignalP"/>
    </source>
</evidence>
<evidence type="ECO:0000313" key="7">
    <source>
        <dbReference type="Proteomes" id="UP000691718"/>
    </source>
</evidence>
<feature type="compositionally biased region" description="Polar residues" evidence="2">
    <location>
        <begin position="940"/>
        <end position="950"/>
    </location>
</feature>
<dbReference type="SMART" id="SM00060">
    <property type="entry name" value="FN3"/>
    <property type="match status" value="2"/>
</dbReference>
<keyword evidence="3" id="KW-0472">Membrane</keyword>
<dbReference type="AlphaFoldDB" id="A0A8S3XN65"/>
<dbReference type="InterPro" id="IPR050991">
    <property type="entry name" value="ECM_Regulatory_Proteins"/>
</dbReference>
<feature type="region of interest" description="Disordered" evidence="2">
    <location>
        <begin position="901"/>
        <end position="950"/>
    </location>
</feature>
<reference evidence="6" key="1">
    <citation type="submission" date="2021-04" db="EMBL/GenBank/DDBJ databases">
        <authorList>
            <person name="Tunstrom K."/>
        </authorList>
    </citation>
    <scope>NUCLEOTIDE SEQUENCE</scope>
</reference>
<dbReference type="Pfam" id="PF00041">
    <property type="entry name" value="fn3"/>
    <property type="match status" value="1"/>
</dbReference>
<proteinExistence type="predicted"/>
<gene>
    <name evidence="6" type="ORF">PAPOLLO_LOCUS20235</name>
</gene>
<evidence type="ECO:0000256" key="3">
    <source>
        <dbReference type="SAM" id="Phobius"/>
    </source>
</evidence>
<dbReference type="InterPro" id="IPR003961">
    <property type="entry name" value="FN3_dom"/>
</dbReference>
<keyword evidence="7" id="KW-1185">Reference proteome</keyword>
<organism evidence="6 7">
    <name type="scientific">Parnassius apollo</name>
    <name type="common">Apollo butterfly</name>
    <name type="synonym">Papilio apollo</name>
    <dbReference type="NCBI Taxonomy" id="110799"/>
    <lineage>
        <taxon>Eukaryota</taxon>
        <taxon>Metazoa</taxon>
        <taxon>Ecdysozoa</taxon>
        <taxon>Arthropoda</taxon>
        <taxon>Hexapoda</taxon>
        <taxon>Insecta</taxon>
        <taxon>Pterygota</taxon>
        <taxon>Neoptera</taxon>
        <taxon>Endopterygota</taxon>
        <taxon>Lepidoptera</taxon>
        <taxon>Glossata</taxon>
        <taxon>Ditrysia</taxon>
        <taxon>Papilionoidea</taxon>
        <taxon>Papilionidae</taxon>
        <taxon>Parnassiinae</taxon>
        <taxon>Parnassini</taxon>
        <taxon>Parnassius</taxon>
        <taxon>Parnassius</taxon>
    </lineage>
</organism>